<sequence length="164" mass="19009">DFRDSRMEHDIKIIRVEEDGDVDFVLYGYMNRGIHEGYSGVCVYHYSNDQNVVEEKVFIPSTESYEFLKVDLGTLSYVSGDNQLYLLFAENLYRVDINGGTYEILEKGISNEEFVVSETNAHSAWRVQEGERAGTIREIDFDTRKLREITPQNGEQLRVLGFFK</sequence>
<feature type="non-terminal residue" evidence="1">
    <location>
        <position position="1"/>
    </location>
</feature>
<gene>
    <name evidence="1" type="ORF">EVA_19274</name>
</gene>
<comment type="caution">
    <text evidence="1">The sequence shown here is derived from an EMBL/GenBank/DDBJ whole genome shotgun (WGS) entry which is preliminary data.</text>
</comment>
<protein>
    <submittedName>
        <fullName evidence="1">Uncharacterized protein</fullName>
    </submittedName>
</protein>
<dbReference type="EMBL" id="AMCI01007437">
    <property type="protein sequence ID" value="EJW92619.1"/>
    <property type="molecule type" value="Genomic_DNA"/>
</dbReference>
<dbReference type="AlphaFoldDB" id="J9FZ65"/>
<name>J9FZ65_9ZZZZ</name>
<evidence type="ECO:0000313" key="1">
    <source>
        <dbReference type="EMBL" id="EJW92619.1"/>
    </source>
</evidence>
<organism evidence="1">
    <name type="scientific">gut metagenome</name>
    <dbReference type="NCBI Taxonomy" id="749906"/>
    <lineage>
        <taxon>unclassified sequences</taxon>
        <taxon>metagenomes</taxon>
        <taxon>organismal metagenomes</taxon>
    </lineage>
</organism>
<reference evidence="1" key="1">
    <citation type="journal article" date="2012" name="PLoS ONE">
        <title>Gene sets for utilization of primary and secondary nutrition supplies in the distal gut of endangered iberian lynx.</title>
        <authorList>
            <person name="Alcaide M."/>
            <person name="Messina E."/>
            <person name="Richter M."/>
            <person name="Bargiela R."/>
            <person name="Peplies J."/>
            <person name="Huws S.A."/>
            <person name="Newbold C.J."/>
            <person name="Golyshin P.N."/>
            <person name="Simon M.A."/>
            <person name="Lopez G."/>
            <person name="Yakimov M.M."/>
            <person name="Ferrer M."/>
        </authorList>
    </citation>
    <scope>NUCLEOTIDE SEQUENCE</scope>
</reference>
<proteinExistence type="predicted"/>
<accession>J9FZ65</accession>